<accession>A0A7R9PM48</accession>
<name>A0A7R9PM48_TIMGE</name>
<dbReference type="EMBL" id="OE841115">
    <property type="protein sequence ID" value="CAD7594245.1"/>
    <property type="molecule type" value="Genomic_DNA"/>
</dbReference>
<proteinExistence type="predicted"/>
<dbReference type="AlphaFoldDB" id="A0A7R9PM48"/>
<evidence type="ECO:0000313" key="1">
    <source>
        <dbReference type="EMBL" id="CAD7594245.1"/>
    </source>
</evidence>
<sequence length="83" mass="9537">MNTFERTKKHNTKGDRTYSTVLEAYKATRKFTIRPYTDWEAQPKIKLASACQPLVTELMDGLVCMPILLPRAVTGATRDDYRL</sequence>
<protein>
    <submittedName>
        <fullName evidence="1">Uncharacterized protein</fullName>
    </submittedName>
</protein>
<gene>
    <name evidence="1" type="ORF">TGEB3V08_LOCUS5596</name>
</gene>
<organism evidence="1">
    <name type="scientific">Timema genevievae</name>
    <name type="common">Walking stick</name>
    <dbReference type="NCBI Taxonomy" id="629358"/>
    <lineage>
        <taxon>Eukaryota</taxon>
        <taxon>Metazoa</taxon>
        <taxon>Ecdysozoa</taxon>
        <taxon>Arthropoda</taxon>
        <taxon>Hexapoda</taxon>
        <taxon>Insecta</taxon>
        <taxon>Pterygota</taxon>
        <taxon>Neoptera</taxon>
        <taxon>Polyneoptera</taxon>
        <taxon>Phasmatodea</taxon>
        <taxon>Timematodea</taxon>
        <taxon>Timematoidea</taxon>
        <taxon>Timematidae</taxon>
        <taxon>Timema</taxon>
    </lineage>
</organism>
<reference evidence="1" key="1">
    <citation type="submission" date="2020-11" db="EMBL/GenBank/DDBJ databases">
        <authorList>
            <person name="Tran Van P."/>
        </authorList>
    </citation>
    <scope>NUCLEOTIDE SEQUENCE</scope>
</reference>